<keyword evidence="1" id="KW-0812">Transmembrane</keyword>
<evidence type="ECO:0000259" key="2">
    <source>
        <dbReference type="PROSITE" id="PS50830"/>
    </source>
</evidence>
<dbReference type="InterPro" id="IPR035437">
    <property type="entry name" value="SNase_OB-fold_sf"/>
</dbReference>
<reference evidence="4" key="1">
    <citation type="journal article" date="2019" name="Int. J. Syst. Evol. Microbiol.">
        <title>The Global Catalogue of Microorganisms (GCM) 10K type strain sequencing project: providing services to taxonomists for standard genome sequencing and annotation.</title>
        <authorList>
            <consortium name="The Broad Institute Genomics Platform"/>
            <consortium name="The Broad Institute Genome Sequencing Center for Infectious Disease"/>
            <person name="Wu L."/>
            <person name="Ma J."/>
        </authorList>
    </citation>
    <scope>NUCLEOTIDE SEQUENCE [LARGE SCALE GENOMIC DNA]</scope>
    <source>
        <strain evidence="4">JCM 18014</strain>
    </source>
</reference>
<gene>
    <name evidence="3" type="ORF">GCM10023208_30590</name>
</gene>
<keyword evidence="1" id="KW-0472">Membrane</keyword>
<feature type="domain" description="TNase-like" evidence="2">
    <location>
        <begin position="93"/>
        <end position="192"/>
    </location>
</feature>
<accession>A0ABP9KLD2</accession>
<keyword evidence="1" id="KW-1133">Transmembrane helix</keyword>
<dbReference type="SUPFAM" id="SSF50199">
    <property type="entry name" value="Staphylococcal nuclease"/>
    <property type="match status" value="1"/>
</dbReference>
<dbReference type="Gene3D" id="2.40.50.90">
    <property type="match status" value="1"/>
</dbReference>
<dbReference type="PROSITE" id="PS50830">
    <property type="entry name" value="TNASE_3"/>
    <property type="match status" value="1"/>
</dbReference>
<proteinExistence type="predicted"/>
<dbReference type="EMBL" id="BAABHV010000022">
    <property type="protein sequence ID" value="GAA5061350.1"/>
    <property type="molecule type" value="Genomic_DNA"/>
</dbReference>
<dbReference type="InterPro" id="IPR016071">
    <property type="entry name" value="Staphylococal_nuclease_OB-fold"/>
</dbReference>
<sequence>MAIILSAPQVSENFSDRAQPGTSDGAKVFDFREEIRRQKRKRVWTVSMLAAGGMLLGTAIGIVGINWSSFAASAQEAPRHTFAVCGLVRRTCVVDGDTIWLEGVKIRIADIDTPEISQPECDAEYELGIRARDRLVVLLNQGKFSLAAIGNRDEDQYGRKLRVIMRGGRSLGDQLVSEGLARTWTGRREPWC</sequence>
<organism evidence="3 4">
    <name type="scientific">Erythrobacter westpacificensis</name>
    <dbReference type="NCBI Taxonomy" id="1055231"/>
    <lineage>
        <taxon>Bacteria</taxon>
        <taxon>Pseudomonadati</taxon>
        <taxon>Pseudomonadota</taxon>
        <taxon>Alphaproteobacteria</taxon>
        <taxon>Sphingomonadales</taxon>
        <taxon>Erythrobacteraceae</taxon>
        <taxon>Erythrobacter/Porphyrobacter group</taxon>
        <taxon>Erythrobacter</taxon>
    </lineage>
</organism>
<feature type="transmembrane region" description="Helical" evidence="1">
    <location>
        <begin position="43"/>
        <end position="67"/>
    </location>
</feature>
<evidence type="ECO:0000313" key="3">
    <source>
        <dbReference type="EMBL" id="GAA5061350.1"/>
    </source>
</evidence>
<evidence type="ECO:0000313" key="4">
    <source>
        <dbReference type="Proteomes" id="UP001500518"/>
    </source>
</evidence>
<evidence type="ECO:0000256" key="1">
    <source>
        <dbReference type="SAM" id="Phobius"/>
    </source>
</evidence>
<dbReference type="Proteomes" id="UP001500518">
    <property type="component" value="Unassembled WGS sequence"/>
</dbReference>
<keyword evidence="4" id="KW-1185">Reference proteome</keyword>
<name>A0ABP9KLD2_9SPHN</name>
<protein>
    <submittedName>
        <fullName evidence="3">Thermonuclease family protein</fullName>
    </submittedName>
</protein>
<comment type="caution">
    <text evidence="3">The sequence shown here is derived from an EMBL/GenBank/DDBJ whole genome shotgun (WGS) entry which is preliminary data.</text>
</comment>
<dbReference type="Pfam" id="PF00565">
    <property type="entry name" value="SNase"/>
    <property type="match status" value="1"/>
</dbReference>